<dbReference type="InterPro" id="IPR003439">
    <property type="entry name" value="ABC_transporter-like_ATP-bd"/>
</dbReference>
<evidence type="ECO:0000256" key="5">
    <source>
        <dbReference type="ARBA" id="ARBA00022741"/>
    </source>
</evidence>
<organism evidence="10 11">
    <name type="scientific">Geodermatophilus ruber</name>
    <dbReference type="NCBI Taxonomy" id="504800"/>
    <lineage>
        <taxon>Bacteria</taxon>
        <taxon>Bacillati</taxon>
        <taxon>Actinomycetota</taxon>
        <taxon>Actinomycetes</taxon>
        <taxon>Geodermatophilales</taxon>
        <taxon>Geodermatophilaceae</taxon>
        <taxon>Geodermatophilus</taxon>
    </lineage>
</organism>
<dbReference type="SMART" id="SM00382">
    <property type="entry name" value="AAA"/>
    <property type="match status" value="2"/>
</dbReference>
<proteinExistence type="predicted"/>
<dbReference type="CDD" id="cd03215">
    <property type="entry name" value="ABC_Carb_Monos_II"/>
    <property type="match status" value="1"/>
</dbReference>
<dbReference type="InParanoid" id="A0A1I4G3W1"/>
<sequence>MTDDVLVRMAGITKSYPGVAALRGVDFDLRAGEVHCLIGENGAGKSTLIRMLTGAEQPDQGVITIGGQEYTGLRPALAHRLGVSAIYQETDLVPQLTVAENVFLGHEPRGRSGALDRSAMRSEAQRVLDELGVTLPVDAPVSDLTAANAQLVQIAKALSRNCRVLIMDEPGAVLSDHELESLFEIVRSLRARGMAIVYISHRLEELMLIGDRVTVMRDGQWVQTRAVQDTSVPDIIRAMVGRELSDQYTKTTVVGDDVVLSVRGLTLHGHFEDVSFDLKRGEVLGLAGLVGAGRSELLNCIFGVVPADSGTVTLNGRPLRARTPQQAIDAGIGLVPEDRRGAGLILSRSVQENLTLPSLGKLSRGVVVRAKEVAAVCRSFIEELRIKTPSAAQPVRFLSGGNQQKVVLAKWLARGTTVLLLDEPTAGVDVGAKSEIYALMDRLASEGISILMASSELPEVLGMSDRVLVMAEGRLTCELSREEATQEVIMSHAVPTSAAIAS</sequence>
<dbReference type="InterPro" id="IPR050107">
    <property type="entry name" value="ABC_carbohydrate_import_ATPase"/>
</dbReference>
<evidence type="ECO:0000256" key="7">
    <source>
        <dbReference type="ARBA" id="ARBA00022967"/>
    </source>
</evidence>
<keyword evidence="5" id="KW-0547">Nucleotide-binding</keyword>
<reference evidence="10 11" key="1">
    <citation type="submission" date="2016-10" db="EMBL/GenBank/DDBJ databases">
        <authorList>
            <person name="de Groot N.N."/>
        </authorList>
    </citation>
    <scope>NUCLEOTIDE SEQUENCE [LARGE SCALE GENOMIC DNA]</scope>
    <source>
        <strain evidence="10 11">DSM 45317</strain>
    </source>
</reference>
<dbReference type="STRING" id="504800.SAMN04488085_108144"/>
<dbReference type="GO" id="GO:0016887">
    <property type="term" value="F:ATP hydrolysis activity"/>
    <property type="evidence" value="ECO:0007669"/>
    <property type="project" value="InterPro"/>
</dbReference>
<name>A0A1I4G3W1_9ACTN</name>
<dbReference type="GO" id="GO:0005524">
    <property type="term" value="F:ATP binding"/>
    <property type="evidence" value="ECO:0007669"/>
    <property type="project" value="UniProtKB-KW"/>
</dbReference>
<accession>A0A1I4G3W1</accession>
<dbReference type="EMBL" id="FOSW01000008">
    <property type="protein sequence ID" value="SFL24808.1"/>
    <property type="molecule type" value="Genomic_DNA"/>
</dbReference>
<dbReference type="PROSITE" id="PS00211">
    <property type="entry name" value="ABC_TRANSPORTER_1"/>
    <property type="match status" value="1"/>
</dbReference>
<evidence type="ECO:0000256" key="3">
    <source>
        <dbReference type="ARBA" id="ARBA00022475"/>
    </source>
</evidence>
<evidence type="ECO:0000256" key="1">
    <source>
        <dbReference type="ARBA" id="ARBA00004202"/>
    </source>
</evidence>
<feature type="domain" description="ABC transporter" evidence="9">
    <location>
        <begin position="7"/>
        <end position="243"/>
    </location>
</feature>
<gene>
    <name evidence="10" type="ORF">SAMN04488085_108144</name>
</gene>
<dbReference type="FunFam" id="3.40.50.300:FF:000127">
    <property type="entry name" value="Ribose import ATP-binding protein RbsA"/>
    <property type="match status" value="1"/>
</dbReference>
<evidence type="ECO:0000256" key="6">
    <source>
        <dbReference type="ARBA" id="ARBA00022840"/>
    </source>
</evidence>
<evidence type="ECO:0000313" key="10">
    <source>
        <dbReference type="EMBL" id="SFL24808.1"/>
    </source>
</evidence>
<dbReference type="PANTHER" id="PTHR43790:SF9">
    <property type="entry name" value="GALACTOFURANOSE TRANSPORTER ATP-BINDING PROTEIN YTFR"/>
    <property type="match status" value="1"/>
</dbReference>
<dbReference type="CDD" id="cd03216">
    <property type="entry name" value="ABC_Carb_Monos_I"/>
    <property type="match status" value="1"/>
</dbReference>
<keyword evidence="8" id="KW-0472">Membrane</keyword>
<keyword evidence="6 10" id="KW-0067">ATP-binding</keyword>
<dbReference type="InterPro" id="IPR017871">
    <property type="entry name" value="ABC_transporter-like_CS"/>
</dbReference>
<dbReference type="PANTHER" id="PTHR43790">
    <property type="entry name" value="CARBOHYDRATE TRANSPORT ATP-BINDING PROTEIN MG119-RELATED"/>
    <property type="match status" value="1"/>
</dbReference>
<keyword evidence="7" id="KW-1278">Translocase</keyword>
<dbReference type="Pfam" id="PF00005">
    <property type="entry name" value="ABC_tran"/>
    <property type="match status" value="2"/>
</dbReference>
<dbReference type="SUPFAM" id="SSF52540">
    <property type="entry name" value="P-loop containing nucleoside triphosphate hydrolases"/>
    <property type="match status" value="2"/>
</dbReference>
<keyword evidence="3" id="KW-1003">Cell membrane</keyword>
<dbReference type="InterPro" id="IPR027417">
    <property type="entry name" value="P-loop_NTPase"/>
</dbReference>
<dbReference type="AlphaFoldDB" id="A0A1I4G3W1"/>
<keyword evidence="11" id="KW-1185">Reference proteome</keyword>
<evidence type="ECO:0000256" key="4">
    <source>
        <dbReference type="ARBA" id="ARBA00022737"/>
    </source>
</evidence>
<feature type="domain" description="ABC transporter" evidence="9">
    <location>
        <begin position="253"/>
        <end position="497"/>
    </location>
</feature>
<evidence type="ECO:0000259" key="9">
    <source>
        <dbReference type="PROSITE" id="PS50893"/>
    </source>
</evidence>
<dbReference type="InterPro" id="IPR003593">
    <property type="entry name" value="AAA+_ATPase"/>
</dbReference>
<evidence type="ECO:0000256" key="8">
    <source>
        <dbReference type="ARBA" id="ARBA00023136"/>
    </source>
</evidence>
<keyword evidence="4" id="KW-0677">Repeat</keyword>
<evidence type="ECO:0000313" key="11">
    <source>
        <dbReference type="Proteomes" id="UP000199152"/>
    </source>
</evidence>
<dbReference type="RefSeq" id="WP_218146252.1">
    <property type="nucleotide sequence ID" value="NZ_FOSW01000008.1"/>
</dbReference>
<dbReference type="Proteomes" id="UP000199152">
    <property type="component" value="Unassembled WGS sequence"/>
</dbReference>
<keyword evidence="2" id="KW-0813">Transport</keyword>
<protein>
    <submittedName>
        <fullName evidence="10">Monosaccharide ABC transporter ATP-binding protein, CUT2 family</fullName>
    </submittedName>
</protein>
<dbReference type="Gene3D" id="3.40.50.300">
    <property type="entry name" value="P-loop containing nucleotide triphosphate hydrolases"/>
    <property type="match status" value="2"/>
</dbReference>
<dbReference type="GO" id="GO:0005886">
    <property type="term" value="C:plasma membrane"/>
    <property type="evidence" value="ECO:0007669"/>
    <property type="project" value="UniProtKB-SubCell"/>
</dbReference>
<comment type="subcellular location">
    <subcellularLocation>
        <location evidence="1">Cell membrane</location>
        <topology evidence="1">Peripheral membrane protein</topology>
    </subcellularLocation>
</comment>
<dbReference type="PROSITE" id="PS50893">
    <property type="entry name" value="ABC_TRANSPORTER_2"/>
    <property type="match status" value="2"/>
</dbReference>
<evidence type="ECO:0000256" key="2">
    <source>
        <dbReference type="ARBA" id="ARBA00022448"/>
    </source>
</evidence>